<evidence type="ECO:0000256" key="1">
    <source>
        <dbReference type="SAM" id="MobiDB-lite"/>
    </source>
</evidence>
<dbReference type="OrthoDB" id="10647133at2759"/>
<reference evidence="2 3" key="1">
    <citation type="submission" date="2017-03" db="EMBL/GenBank/DDBJ databases">
        <title>Widespread Adenine N6-methylation of Active Genes in Fungi.</title>
        <authorList>
            <consortium name="DOE Joint Genome Institute"/>
            <person name="Mondo S.J."/>
            <person name="Dannebaum R.O."/>
            <person name="Kuo R.C."/>
            <person name="Louie K.B."/>
            <person name="Bewick A.J."/>
            <person name="Labutti K."/>
            <person name="Haridas S."/>
            <person name="Kuo A."/>
            <person name="Salamov A."/>
            <person name="Ahrendt S.R."/>
            <person name="Lau R."/>
            <person name="Bowen B.P."/>
            <person name="Lipzen A."/>
            <person name="Sullivan W."/>
            <person name="Andreopoulos W.B."/>
            <person name="Clum A."/>
            <person name="Lindquist E."/>
            <person name="Daum C."/>
            <person name="Northen T.R."/>
            <person name="Ramamoorthy G."/>
            <person name="Schmitz R.J."/>
            <person name="Gryganskyi A."/>
            <person name="Culley D."/>
            <person name="Magnuson J."/>
            <person name="James T.Y."/>
            <person name="O'Malley M.A."/>
            <person name="Stajich J.E."/>
            <person name="Spatafora J.W."/>
            <person name="Visel A."/>
            <person name="Grigoriev I.V."/>
        </authorList>
    </citation>
    <scope>NUCLEOTIDE SEQUENCE [LARGE SCALE GENOMIC DNA]</scope>
    <source>
        <strain evidence="2 3">NRRL Y-17943</strain>
    </source>
</reference>
<name>A0A1Y1UKQ1_9TREE</name>
<feature type="compositionally biased region" description="Acidic residues" evidence="1">
    <location>
        <begin position="16"/>
        <end position="25"/>
    </location>
</feature>
<feature type="region of interest" description="Disordered" evidence="1">
    <location>
        <begin position="1"/>
        <end position="71"/>
    </location>
</feature>
<dbReference type="InParanoid" id="A0A1Y1UKQ1"/>
<dbReference type="RefSeq" id="XP_021872553.1">
    <property type="nucleotide sequence ID" value="XM_022012612.1"/>
</dbReference>
<dbReference type="AlphaFoldDB" id="A0A1Y1UKQ1"/>
<gene>
    <name evidence="2" type="ORF">BD324DRAFT_372473</name>
</gene>
<keyword evidence="3" id="KW-1185">Reference proteome</keyword>
<feature type="compositionally biased region" description="Polar residues" evidence="1">
    <location>
        <begin position="1"/>
        <end position="13"/>
    </location>
</feature>
<proteinExistence type="predicted"/>
<sequence length="313" mass="34238">MSSLVASTANMNINDLEMDDYDSESEYVPSDPPSPSALSYDSSADTTFDDDAEDESDDDEENNDDMGASKYHCPPLTLSAMVVEANKDESGFPTLSNPLAENLMADALSRLAAPHADRAAILQGMIKTFTNDPDTIQMYLNAGLVDDNIARSIADKYAESLEEQRMKDLRANPDFDAYKEAVQNAFTRPINTAEEKKALLQTLAQYIDTYAYVVPRGSSYPLRAKALEGLAAIGEQTLNAPVPVRDLIIGSTAVGAKLGLAIKKLVNEAGFPEERKKHRGYIKRTGLAARFRVIMDAWNTVNIHSAGLNDLYN</sequence>
<dbReference type="Proteomes" id="UP000193218">
    <property type="component" value="Unassembled WGS sequence"/>
</dbReference>
<evidence type="ECO:0000313" key="2">
    <source>
        <dbReference type="EMBL" id="ORX38631.1"/>
    </source>
</evidence>
<dbReference type="GeneID" id="33554420"/>
<organism evidence="2 3">
    <name type="scientific">Kockovaella imperatae</name>
    <dbReference type="NCBI Taxonomy" id="4999"/>
    <lineage>
        <taxon>Eukaryota</taxon>
        <taxon>Fungi</taxon>
        <taxon>Dikarya</taxon>
        <taxon>Basidiomycota</taxon>
        <taxon>Agaricomycotina</taxon>
        <taxon>Tremellomycetes</taxon>
        <taxon>Tremellales</taxon>
        <taxon>Cuniculitremaceae</taxon>
        <taxon>Kockovaella</taxon>
    </lineage>
</organism>
<protein>
    <submittedName>
        <fullName evidence="2">Uncharacterized protein</fullName>
    </submittedName>
</protein>
<accession>A0A1Y1UKQ1</accession>
<comment type="caution">
    <text evidence="2">The sequence shown here is derived from an EMBL/GenBank/DDBJ whole genome shotgun (WGS) entry which is preliminary data.</text>
</comment>
<dbReference type="EMBL" id="NBSH01000004">
    <property type="protein sequence ID" value="ORX38631.1"/>
    <property type="molecule type" value="Genomic_DNA"/>
</dbReference>
<evidence type="ECO:0000313" key="3">
    <source>
        <dbReference type="Proteomes" id="UP000193218"/>
    </source>
</evidence>
<feature type="compositionally biased region" description="Acidic residues" evidence="1">
    <location>
        <begin position="47"/>
        <end position="64"/>
    </location>
</feature>